<reference evidence="1" key="1">
    <citation type="submission" date="2021-05" db="EMBL/GenBank/DDBJ databases">
        <authorList>
            <person name="Pan Q."/>
            <person name="Jouanno E."/>
            <person name="Zahm M."/>
            <person name="Klopp C."/>
            <person name="Cabau C."/>
            <person name="Louis A."/>
            <person name="Berthelot C."/>
            <person name="Parey E."/>
            <person name="Roest Crollius H."/>
            <person name="Montfort J."/>
            <person name="Robinson-Rechavi M."/>
            <person name="Bouchez O."/>
            <person name="Lampietro C."/>
            <person name="Lopez Roques C."/>
            <person name="Donnadieu C."/>
            <person name="Postlethwait J."/>
            <person name="Bobe J."/>
            <person name="Dillon D."/>
            <person name="Chandos A."/>
            <person name="von Hippel F."/>
            <person name="Guiguen Y."/>
        </authorList>
    </citation>
    <scope>NUCLEOTIDE SEQUENCE</scope>
    <source>
        <strain evidence="1">YG-Jan2019</strain>
    </source>
</reference>
<evidence type="ECO:0000313" key="2">
    <source>
        <dbReference type="Proteomes" id="UP001157502"/>
    </source>
</evidence>
<organism evidence="1 2">
    <name type="scientific">Dallia pectoralis</name>
    <name type="common">Alaska blackfish</name>
    <dbReference type="NCBI Taxonomy" id="75939"/>
    <lineage>
        <taxon>Eukaryota</taxon>
        <taxon>Metazoa</taxon>
        <taxon>Chordata</taxon>
        <taxon>Craniata</taxon>
        <taxon>Vertebrata</taxon>
        <taxon>Euteleostomi</taxon>
        <taxon>Actinopterygii</taxon>
        <taxon>Neopterygii</taxon>
        <taxon>Teleostei</taxon>
        <taxon>Protacanthopterygii</taxon>
        <taxon>Esociformes</taxon>
        <taxon>Umbridae</taxon>
        <taxon>Dallia</taxon>
    </lineage>
</organism>
<evidence type="ECO:0000313" key="1">
    <source>
        <dbReference type="EMBL" id="KAJ8004391.1"/>
    </source>
</evidence>
<dbReference type="EMBL" id="CM055738">
    <property type="protein sequence ID" value="KAJ8004391.1"/>
    <property type="molecule type" value="Genomic_DNA"/>
</dbReference>
<protein>
    <submittedName>
        <fullName evidence="1">Uncharacterized protein</fullName>
    </submittedName>
</protein>
<sequence length="467" mass="52416">MDHNDSLDSLDGLLLQLALQTREITEKRDQLNHQIQISKANVAEKKSFVEVIRGNIQKLEEESDHKQKIVKHLKDSTKRLKGTNTLLLQYEKTLQGELEKRQDHCNQDMKVYQERIESYRKVYQQHKERYCQNPQATNLLLIQGEKEEIERRIKAVEERIKAKEKLLQDLLGHTLPTDKQVESILGVQTAADSYKQSDPVIATDLHSSLDTCSLRLSQDGHSKQGHGPIEENQEMVFPPTQEAPNSDLWSDTEIIVNTADQVAGLDQHTEIGLEELMNISGPEEGMEEMKERGTKEGEEQPTPFITQEENEGMVAAVPPQTFPKTTARKKSPLTPARMQAAPSTPTFSLKSTPRCLPGHPDGSTVTSPGFVFSLTSGPSPTTPAFSGFDCGFDMGSAPEEETPFSFTSSYFSNEKKLLGSKSPNGFPFARPEKSEDGFEFPFNSGCPNQPPVSREKREEDSFAFFNF</sequence>
<accession>A0ACC2GL64</accession>
<proteinExistence type="predicted"/>
<name>A0ACC2GL64_DALPE</name>
<dbReference type="Proteomes" id="UP001157502">
    <property type="component" value="Chromosome 11"/>
</dbReference>
<gene>
    <name evidence="1" type="ORF">DPEC_G00135220</name>
</gene>
<keyword evidence="2" id="KW-1185">Reference proteome</keyword>
<comment type="caution">
    <text evidence="1">The sequence shown here is derived from an EMBL/GenBank/DDBJ whole genome shotgun (WGS) entry which is preliminary data.</text>
</comment>